<evidence type="ECO:0000256" key="4">
    <source>
        <dbReference type="SAM" id="Coils"/>
    </source>
</evidence>
<dbReference type="EMBL" id="QGNW01000030">
    <property type="protein sequence ID" value="RVX11679.1"/>
    <property type="molecule type" value="Genomic_DNA"/>
</dbReference>
<dbReference type="InterPro" id="IPR043454">
    <property type="entry name" value="NPH3/RPT2-like"/>
</dbReference>
<feature type="region of interest" description="Disordered" evidence="5">
    <location>
        <begin position="164"/>
        <end position="190"/>
    </location>
</feature>
<name>A0A438JRW0_VITVI</name>
<feature type="domain" description="NPH3" evidence="7">
    <location>
        <begin position="198"/>
        <end position="437"/>
    </location>
</feature>
<feature type="domain" description="BTB" evidence="6">
    <location>
        <begin position="5"/>
        <end position="70"/>
    </location>
</feature>
<reference evidence="8 9" key="1">
    <citation type="journal article" date="2018" name="PLoS Genet.">
        <title>Population sequencing reveals clonal diversity and ancestral inbreeding in the grapevine cultivar Chardonnay.</title>
        <authorList>
            <person name="Roach M.J."/>
            <person name="Johnson D.L."/>
            <person name="Bohlmann J."/>
            <person name="van Vuuren H.J."/>
            <person name="Jones S.J."/>
            <person name="Pretorius I.S."/>
            <person name="Schmidt S.A."/>
            <person name="Borneman A.R."/>
        </authorList>
    </citation>
    <scope>NUCLEOTIDE SEQUENCE [LARGE SCALE GENOMIC DNA]</scope>
    <source>
        <strain evidence="9">cv. Chardonnay</strain>
        <tissue evidence="8">Leaf</tissue>
    </source>
</reference>
<sequence length="523" mass="58594">MPELCDLQIHVNAQQTFFVNEKIISKYSGRLKKVIKQEKRRTQIKNSGIDIDDFPGGADGFELVSRFCYNHGKITVTVSNVSLLHCCAVFLGMTEKVSPCNLLQQTETFLEGMFYWSWNDILLSLKSCESFFSYADSSGLLEKLIGALLAKFAQNSDIILIAPSSSSSSSPETTSGFQFSSSTKNSPQSIRRRSSSKAWWFDDLSILPPKIIEKVIKSLGAYGTENNSLVLTKFLLHYLQKTAVHRKGSLNSRSEYGSLADTVAYGVILLGKTAFSWRGLFWILRVVSGLGLSRDCRIGLERLIGGMLDQATLDDLLVCGHDGGVYDVNLVLRLIRVFVSDDGVSAQKMKKVGRLIDKYLGEVSPDQNLKISKFSGLQKAYQILQEIVLMESTELLTSIFRCLNYEKLTLEACKDLAKSPRIPPKIAVQALASQSQQCTIPTTQEFVYESPIKSHAQMVLYNSFDAESVSEENEDMRLNLQRMQWRVVELERACRKMKGEMSRMARNKIATSPGNNRALPRLC</sequence>
<protein>
    <submittedName>
        <fullName evidence="8">BTB/POZ domain-containing protein</fullName>
    </submittedName>
</protein>
<keyword evidence="2" id="KW-0833">Ubl conjugation pathway</keyword>
<feature type="coiled-coil region" evidence="4">
    <location>
        <begin position="466"/>
        <end position="507"/>
    </location>
</feature>
<feature type="compositionally biased region" description="Polar residues" evidence="5">
    <location>
        <begin position="171"/>
        <end position="189"/>
    </location>
</feature>
<comment type="similarity">
    <text evidence="3">Belongs to the NPH3 family.</text>
</comment>
<dbReference type="Proteomes" id="UP000288805">
    <property type="component" value="Unassembled WGS sequence"/>
</dbReference>
<dbReference type="Gene3D" id="3.30.710.10">
    <property type="entry name" value="Potassium Channel Kv1.1, Chain A"/>
    <property type="match status" value="1"/>
</dbReference>
<comment type="caution">
    <text evidence="8">The sequence shown here is derived from an EMBL/GenBank/DDBJ whole genome shotgun (WGS) entry which is preliminary data.</text>
</comment>
<accession>A0A438JRW0</accession>
<dbReference type="InterPro" id="IPR011333">
    <property type="entry name" value="SKP1/BTB/POZ_sf"/>
</dbReference>
<dbReference type="Pfam" id="PF03000">
    <property type="entry name" value="NPH3"/>
    <property type="match status" value="1"/>
</dbReference>
<evidence type="ECO:0000256" key="3">
    <source>
        <dbReference type="PROSITE-ProRule" id="PRU00982"/>
    </source>
</evidence>
<evidence type="ECO:0000256" key="5">
    <source>
        <dbReference type="SAM" id="MobiDB-lite"/>
    </source>
</evidence>
<proteinExistence type="inferred from homology"/>
<dbReference type="PROSITE" id="PS51649">
    <property type="entry name" value="NPH3"/>
    <property type="match status" value="1"/>
</dbReference>
<organism evidence="8 9">
    <name type="scientific">Vitis vinifera</name>
    <name type="common">Grape</name>
    <dbReference type="NCBI Taxonomy" id="29760"/>
    <lineage>
        <taxon>Eukaryota</taxon>
        <taxon>Viridiplantae</taxon>
        <taxon>Streptophyta</taxon>
        <taxon>Embryophyta</taxon>
        <taxon>Tracheophyta</taxon>
        <taxon>Spermatophyta</taxon>
        <taxon>Magnoliopsida</taxon>
        <taxon>eudicotyledons</taxon>
        <taxon>Gunneridae</taxon>
        <taxon>Pentapetalae</taxon>
        <taxon>rosids</taxon>
        <taxon>Vitales</taxon>
        <taxon>Vitaceae</taxon>
        <taxon>Viteae</taxon>
        <taxon>Vitis</taxon>
    </lineage>
</organism>
<dbReference type="InterPro" id="IPR027356">
    <property type="entry name" value="NPH3_dom"/>
</dbReference>
<dbReference type="PANTHER" id="PTHR32370">
    <property type="entry name" value="OS12G0117600 PROTEIN"/>
    <property type="match status" value="1"/>
</dbReference>
<evidence type="ECO:0000259" key="7">
    <source>
        <dbReference type="PROSITE" id="PS51649"/>
    </source>
</evidence>
<evidence type="ECO:0000256" key="1">
    <source>
        <dbReference type="ARBA" id="ARBA00004906"/>
    </source>
</evidence>
<dbReference type="UniPathway" id="UPA00143"/>
<dbReference type="InterPro" id="IPR000210">
    <property type="entry name" value="BTB/POZ_dom"/>
</dbReference>
<dbReference type="AlphaFoldDB" id="A0A438JRW0"/>
<dbReference type="GO" id="GO:0016567">
    <property type="term" value="P:protein ubiquitination"/>
    <property type="evidence" value="ECO:0007669"/>
    <property type="project" value="UniProtKB-UniPathway"/>
</dbReference>
<dbReference type="SUPFAM" id="SSF54695">
    <property type="entry name" value="POZ domain"/>
    <property type="match status" value="1"/>
</dbReference>
<gene>
    <name evidence="8" type="primary">VvCHDp000482_1</name>
    <name evidence="8" type="ORF">CK203_015773</name>
</gene>
<comment type="pathway">
    <text evidence="1">Protein modification; protein ubiquitination.</text>
</comment>
<evidence type="ECO:0000256" key="2">
    <source>
        <dbReference type="ARBA" id="ARBA00022786"/>
    </source>
</evidence>
<evidence type="ECO:0000313" key="9">
    <source>
        <dbReference type="Proteomes" id="UP000288805"/>
    </source>
</evidence>
<evidence type="ECO:0000313" key="8">
    <source>
        <dbReference type="EMBL" id="RVX11679.1"/>
    </source>
</evidence>
<keyword evidence="4" id="KW-0175">Coiled coil</keyword>
<evidence type="ECO:0000259" key="6">
    <source>
        <dbReference type="PROSITE" id="PS50097"/>
    </source>
</evidence>
<dbReference type="PROSITE" id="PS50097">
    <property type="entry name" value="BTB"/>
    <property type="match status" value="1"/>
</dbReference>